<feature type="transmembrane region" description="Helical" evidence="1">
    <location>
        <begin position="39"/>
        <end position="56"/>
    </location>
</feature>
<reference evidence="4" key="1">
    <citation type="journal article" date="2019" name="Int. J. Syst. Evol. Microbiol.">
        <title>The Global Catalogue of Microorganisms (GCM) 10K type strain sequencing project: providing services to taxonomists for standard genome sequencing and annotation.</title>
        <authorList>
            <consortium name="The Broad Institute Genomics Platform"/>
            <consortium name="The Broad Institute Genome Sequencing Center for Infectious Disease"/>
            <person name="Wu L."/>
            <person name="Ma J."/>
        </authorList>
    </citation>
    <scope>NUCLEOTIDE SEQUENCE [LARGE SCALE GENOMIC DNA]</scope>
    <source>
        <strain evidence="4">CGMCC 4.1648</strain>
    </source>
</reference>
<protein>
    <submittedName>
        <fullName evidence="3">MAB_1171c family putative transporter</fullName>
    </submittedName>
</protein>
<keyword evidence="1" id="KW-0812">Transmembrane</keyword>
<dbReference type="InterPro" id="IPR046675">
    <property type="entry name" value="DUF6545"/>
</dbReference>
<feature type="transmembrane region" description="Helical" evidence="1">
    <location>
        <begin position="102"/>
        <end position="122"/>
    </location>
</feature>
<feature type="transmembrane region" description="Helical" evidence="1">
    <location>
        <begin position="179"/>
        <end position="201"/>
    </location>
</feature>
<name>A0ABV9X7G8_9ACTN</name>
<evidence type="ECO:0000259" key="2">
    <source>
        <dbReference type="Pfam" id="PF20182"/>
    </source>
</evidence>
<proteinExistence type="predicted"/>
<dbReference type="InterPro" id="IPR050039">
    <property type="entry name" value="MAB_1171c-like"/>
</dbReference>
<feature type="transmembrane region" description="Helical" evidence="1">
    <location>
        <begin position="76"/>
        <end position="95"/>
    </location>
</feature>
<dbReference type="RefSeq" id="WP_345693332.1">
    <property type="nucleotide sequence ID" value="NZ_BAABIT010000001.1"/>
</dbReference>
<evidence type="ECO:0000256" key="1">
    <source>
        <dbReference type="SAM" id="Phobius"/>
    </source>
</evidence>
<evidence type="ECO:0000313" key="4">
    <source>
        <dbReference type="Proteomes" id="UP001595829"/>
    </source>
</evidence>
<comment type="caution">
    <text evidence="3">The sequence shown here is derived from an EMBL/GenBank/DDBJ whole genome shotgun (WGS) entry which is preliminary data.</text>
</comment>
<dbReference type="EMBL" id="JBHSJD010000002">
    <property type="protein sequence ID" value="MFC5021364.1"/>
    <property type="molecule type" value="Genomic_DNA"/>
</dbReference>
<sequence length="398" mass="42403">MSCDLPGAWGLALDATGLCLLWGAVLLRALPALRHPHQRGLWLAVASAAVAMTLHLEPVCQYVTQLTGSARSVAIAKNQAGVVSAGAVLHFAAYATSGRRHTGTIVLTTAAMMAALLALAGLGAVPPGSHGPPFTLARAPSAAYWLLLVTLHVVANAACVRVCWAYGRRGPHRSLNLGLMLFGWGTALAGLFWIGTLVLLVVDSRPGTTLCLLLSGHAVLRAAALLVPTMLELRRALGHAHTIWRIWPLWRHLVDAVPHVALSVSRSRLLAFLQPQVSWRLIAYRKVIEIRDAILALGHYADPAVSDDARAHVRRCGVPAERTDAFVTACLLTRARAAKLGGARPDPTREVVTAGRHTTDLATETRFLLQLAEAYTSPCVREFAADAETARASAGGPR</sequence>
<feature type="domain" description="DUF6545" evidence="2">
    <location>
        <begin position="238"/>
        <end position="377"/>
    </location>
</feature>
<evidence type="ECO:0000313" key="3">
    <source>
        <dbReference type="EMBL" id="MFC5021364.1"/>
    </source>
</evidence>
<keyword evidence="1" id="KW-1133">Transmembrane helix</keyword>
<dbReference type="NCBIfam" id="NF042915">
    <property type="entry name" value="MAB_1171c_fam"/>
    <property type="match status" value="1"/>
</dbReference>
<organism evidence="3 4">
    <name type="scientific">Streptomyces coeruleoprunus</name>
    <dbReference type="NCBI Taxonomy" id="285563"/>
    <lineage>
        <taxon>Bacteria</taxon>
        <taxon>Bacillati</taxon>
        <taxon>Actinomycetota</taxon>
        <taxon>Actinomycetes</taxon>
        <taxon>Kitasatosporales</taxon>
        <taxon>Streptomycetaceae</taxon>
        <taxon>Streptomyces</taxon>
    </lineage>
</organism>
<accession>A0ABV9X7G8</accession>
<keyword evidence="4" id="KW-1185">Reference proteome</keyword>
<keyword evidence="1" id="KW-0472">Membrane</keyword>
<feature type="transmembrane region" description="Helical" evidence="1">
    <location>
        <begin position="142"/>
        <end position="167"/>
    </location>
</feature>
<dbReference type="Proteomes" id="UP001595829">
    <property type="component" value="Unassembled WGS sequence"/>
</dbReference>
<gene>
    <name evidence="3" type="ORF">ACFPM3_04245</name>
</gene>
<feature type="transmembrane region" description="Helical" evidence="1">
    <location>
        <begin position="6"/>
        <end position="27"/>
    </location>
</feature>
<dbReference type="Pfam" id="PF20182">
    <property type="entry name" value="DUF6545"/>
    <property type="match status" value="1"/>
</dbReference>